<feature type="repeat" description="LDL-receptor class B" evidence="19">
    <location>
        <begin position="3701"/>
        <end position="3744"/>
    </location>
</feature>
<feature type="disulfide bond" evidence="17">
    <location>
        <begin position="2641"/>
        <end position="2651"/>
    </location>
</feature>
<evidence type="ECO:0000256" key="11">
    <source>
        <dbReference type="ARBA" id="ARBA00023136"/>
    </source>
</evidence>
<dbReference type="GO" id="GO:0006897">
    <property type="term" value="P:endocytosis"/>
    <property type="evidence" value="ECO:0007669"/>
    <property type="project" value="UniProtKB-KW"/>
</dbReference>
<feature type="disulfide bond" evidence="17">
    <location>
        <begin position="4036"/>
        <end position="4053"/>
    </location>
</feature>
<feature type="compositionally biased region" description="Basic and acidic residues" evidence="20">
    <location>
        <begin position="4293"/>
        <end position="4303"/>
    </location>
</feature>
<feature type="repeat" description="LDL-receptor class B" evidence="19">
    <location>
        <begin position="2775"/>
        <end position="2819"/>
    </location>
</feature>
<dbReference type="InterPro" id="IPR051221">
    <property type="entry name" value="LDLR-related"/>
</dbReference>
<feature type="disulfide bond" evidence="18">
    <location>
        <begin position="3247"/>
        <end position="3259"/>
    </location>
</feature>
<feature type="signal peptide" evidence="22">
    <location>
        <begin position="1"/>
        <end position="27"/>
    </location>
</feature>
<dbReference type="InterPro" id="IPR001881">
    <property type="entry name" value="EGF-like_Ca-bd_dom"/>
</dbReference>
<dbReference type="SMART" id="SM00179">
    <property type="entry name" value="EGF_CA"/>
    <property type="match status" value="7"/>
</dbReference>
<dbReference type="PANTHER" id="PTHR22722">
    <property type="entry name" value="LOW-DENSITY LIPOPROTEIN RECEPTOR-RELATED PROTEIN 2-RELATED"/>
    <property type="match status" value="1"/>
</dbReference>
<evidence type="ECO:0000313" key="25">
    <source>
        <dbReference type="Proteomes" id="UP001195483"/>
    </source>
</evidence>
<keyword evidence="10 21" id="KW-1133">Transmembrane helix</keyword>
<feature type="chain" id="PRO_5042131590" description="EGF-like domain-containing protein" evidence="22">
    <location>
        <begin position="28"/>
        <end position="4303"/>
    </location>
</feature>
<feature type="repeat" description="LDL-receptor class B" evidence="19">
    <location>
        <begin position="2063"/>
        <end position="2105"/>
    </location>
</feature>
<dbReference type="InterPro" id="IPR009030">
    <property type="entry name" value="Growth_fac_rcpt_cys_sf"/>
</dbReference>
<dbReference type="Pfam" id="PF00057">
    <property type="entry name" value="Ldl_recept_a"/>
    <property type="match status" value="25"/>
</dbReference>
<dbReference type="GO" id="GO:0005509">
    <property type="term" value="F:calcium ion binding"/>
    <property type="evidence" value="ECO:0007669"/>
    <property type="project" value="InterPro"/>
</dbReference>
<feature type="disulfide bond" evidence="17">
    <location>
        <begin position="4013"/>
        <end position="4022"/>
    </location>
</feature>
<dbReference type="InterPro" id="IPR000742">
    <property type="entry name" value="EGF"/>
</dbReference>
<keyword evidence="11 21" id="KW-0472">Membrane</keyword>
<feature type="repeat" description="LDL-receptor class B" evidence="19">
    <location>
        <begin position="1034"/>
        <end position="1076"/>
    </location>
</feature>
<feature type="region of interest" description="Disordered" evidence="20">
    <location>
        <begin position="4284"/>
        <end position="4303"/>
    </location>
</feature>
<feature type="domain" description="EGF-like" evidence="23">
    <location>
        <begin position="3988"/>
        <end position="4023"/>
    </location>
</feature>
<evidence type="ECO:0000256" key="1">
    <source>
        <dbReference type="ARBA" id="ARBA00004251"/>
    </source>
</evidence>
<feature type="domain" description="EGF-like" evidence="23">
    <location>
        <begin position="3914"/>
        <end position="3949"/>
    </location>
</feature>
<feature type="disulfide bond" evidence="18">
    <location>
        <begin position="3332"/>
        <end position="3350"/>
    </location>
</feature>
<keyword evidence="5" id="KW-0254">Endocytosis</keyword>
<dbReference type="GO" id="GO:0005886">
    <property type="term" value="C:plasma membrane"/>
    <property type="evidence" value="ECO:0007669"/>
    <property type="project" value="UniProtKB-SubCell"/>
</dbReference>
<feature type="repeat" description="LDL-receptor class B" evidence="19">
    <location>
        <begin position="2864"/>
        <end position="2906"/>
    </location>
</feature>
<evidence type="ECO:0000256" key="14">
    <source>
        <dbReference type="ARBA" id="ARBA00023176"/>
    </source>
</evidence>
<dbReference type="SUPFAM" id="SSF57184">
    <property type="entry name" value="Growth factor receptor domain"/>
    <property type="match status" value="1"/>
</dbReference>
<evidence type="ECO:0000256" key="6">
    <source>
        <dbReference type="ARBA" id="ARBA00022692"/>
    </source>
</evidence>
<feature type="region of interest" description="Disordered" evidence="20">
    <location>
        <begin position="4231"/>
        <end position="4264"/>
    </location>
</feature>
<feature type="repeat" description="LDL-receptor class B" evidence="19">
    <location>
        <begin position="1660"/>
        <end position="1702"/>
    </location>
</feature>
<feature type="repeat" description="LDL-receptor class B" evidence="19">
    <location>
        <begin position="2820"/>
        <end position="2863"/>
    </location>
</feature>
<feature type="repeat" description="LDL-receptor class B" evidence="19">
    <location>
        <begin position="3658"/>
        <end position="3700"/>
    </location>
</feature>
<feature type="repeat" description="LDL-receptor class B" evidence="19">
    <location>
        <begin position="3745"/>
        <end position="3788"/>
    </location>
</feature>
<gene>
    <name evidence="24" type="ORF">CHS0354_009141</name>
</gene>
<feature type="disulfide bond" evidence="17">
    <location>
        <begin position="4055"/>
        <end position="4064"/>
    </location>
</feature>
<feature type="disulfide bond" evidence="18">
    <location>
        <begin position="98"/>
        <end position="113"/>
    </location>
</feature>
<keyword evidence="14" id="KW-0168">Coated pit</keyword>
<dbReference type="PROSITE" id="PS51120">
    <property type="entry name" value="LDLRB"/>
    <property type="match status" value="16"/>
</dbReference>
<dbReference type="InterPro" id="IPR002172">
    <property type="entry name" value="LDrepeatLR_classA_rpt"/>
</dbReference>
<feature type="disulfide bond" evidence="18">
    <location>
        <begin position="2569"/>
        <end position="2587"/>
    </location>
</feature>
<dbReference type="PROSITE" id="PS00022">
    <property type="entry name" value="EGF_1"/>
    <property type="match status" value="5"/>
</dbReference>
<evidence type="ECO:0000256" key="12">
    <source>
        <dbReference type="ARBA" id="ARBA00023157"/>
    </source>
</evidence>
<proteinExistence type="inferred from homology"/>
<feature type="disulfide bond" evidence="18">
    <location>
        <begin position="2260"/>
        <end position="2275"/>
    </location>
</feature>
<evidence type="ECO:0000256" key="19">
    <source>
        <dbReference type="PROSITE-ProRule" id="PRU00461"/>
    </source>
</evidence>
<dbReference type="FunFam" id="4.10.400.10:FF:000034">
    <property type="entry name" value="Low-density lipoprotein receptor-related protein 2"/>
    <property type="match status" value="2"/>
</dbReference>
<feature type="disulfide bond" evidence="17">
    <location>
        <begin position="4090"/>
        <end position="4099"/>
    </location>
</feature>
<keyword evidence="25" id="KW-1185">Reference proteome</keyword>
<dbReference type="Gene3D" id="2.10.25.10">
    <property type="entry name" value="Laminin"/>
    <property type="match status" value="11"/>
</dbReference>
<feature type="disulfide bond" evidence="18">
    <location>
        <begin position="3266"/>
        <end position="3281"/>
    </location>
</feature>
<evidence type="ECO:0000259" key="23">
    <source>
        <dbReference type="PROSITE" id="PS50026"/>
    </source>
</evidence>
<dbReference type="InterPro" id="IPR011042">
    <property type="entry name" value="6-blade_b-propeller_TolB-like"/>
</dbReference>
<feature type="disulfide bond" evidence="18">
    <location>
        <begin position="2380"/>
        <end position="2395"/>
    </location>
</feature>
<keyword evidence="3" id="KW-1003">Cell membrane</keyword>
<comment type="subcellular location">
    <subcellularLocation>
        <location evidence="1">Cell membrane</location>
        <topology evidence="1">Single-pass type I membrane protein</topology>
    </subcellularLocation>
    <subcellularLocation>
        <location evidence="16">Membrane</location>
        <location evidence="16">Coated pit</location>
    </subcellularLocation>
</comment>
<feature type="disulfide bond" evidence="18">
    <location>
        <begin position="2524"/>
        <end position="2536"/>
    </location>
</feature>
<feature type="disulfide bond" evidence="18">
    <location>
        <begin position="59"/>
        <end position="74"/>
    </location>
</feature>
<reference evidence="24" key="3">
    <citation type="submission" date="2023-05" db="EMBL/GenBank/DDBJ databases">
        <authorList>
            <person name="Smith C.H."/>
        </authorList>
    </citation>
    <scope>NUCLEOTIDE SEQUENCE</scope>
    <source>
        <strain evidence="24">CHS0354</strain>
        <tissue evidence="24">Mantle</tissue>
    </source>
</reference>
<dbReference type="FunFam" id="2.10.25.10:FF:000009">
    <property type="entry name" value="Low-density lipoprotein receptor isoform 1"/>
    <property type="match status" value="1"/>
</dbReference>
<feature type="repeat" description="LDL-receptor class B" evidence="19">
    <location>
        <begin position="1305"/>
        <end position="1347"/>
    </location>
</feature>
<feature type="disulfide bond" evidence="18">
    <location>
        <begin position="2418"/>
        <end position="2433"/>
    </location>
</feature>
<feature type="disulfide bond" evidence="18">
    <location>
        <begin position="3227"/>
        <end position="3242"/>
    </location>
</feature>
<feature type="disulfide bond" evidence="18">
    <location>
        <begin position="3063"/>
        <end position="3078"/>
    </location>
</feature>
<keyword evidence="15" id="KW-0325">Glycoprotein</keyword>
<feature type="disulfide bond" evidence="18">
    <location>
        <begin position="2484"/>
        <end position="2496"/>
    </location>
</feature>
<keyword evidence="8" id="KW-0677">Repeat</keyword>
<feature type="disulfide bond" evidence="18">
    <location>
        <begin position="3254"/>
        <end position="3272"/>
    </location>
</feature>
<evidence type="ECO:0000256" key="20">
    <source>
        <dbReference type="SAM" id="MobiDB-lite"/>
    </source>
</evidence>
<evidence type="ECO:0000256" key="9">
    <source>
        <dbReference type="ARBA" id="ARBA00022837"/>
    </source>
</evidence>
<feature type="domain" description="EGF-like" evidence="23">
    <location>
        <begin position="3875"/>
        <end position="3911"/>
    </location>
</feature>
<reference evidence="24" key="1">
    <citation type="journal article" date="2021" name="Genome Biol. Evol.">
        <title>A High-Quality Reference Genome for a Parasitic Bivalve with Doubly Uniparental Inheritance (Bivalvia: Unionida).</title>
        <authorList>
            <person name="Smith C.H."/>
        </authorList>
    </citation>
    <scope>NUCLEOTIDE SEQUENCE</scope>
    <source>
        <strain evidence="24">CHS0354</strain>
    </source>
</reference>
<evidence type="ECO:0000256" key="10">
    <source>
        <dbReference type="ARBA" id="ARBA00022989"/>
    </source>
</evidence>
<dbReference type="SUPFAM" id="SSF63825">
    <property type="entry name" value="YWTD domain"/>
    <property type="match status" value="7"/>
</dbReference>
<keyword evidence="6 21" id="KW-0812">Transmembrane</keyword>
<feature type="disulfide bond" evidence="18">
    <location>
        <begin position="3215"/>
        <end position="3233"/>
    </location>
</feature>
<feature type="disulfide bond" evidence="18">
    <location>
        <begin position="2543"/>
        <end position="2558"/>
    </location>
</feature>
<feature type="compositionally biased region" description="Basic and acidic residues" evidence="20">
    <location>
        <begin position="4249"/>
        <end position="4263"/>
    </location>
</feature>
<keyword evidence="4 17" id="KW-0245">EGF-like domain</keyword>
<feature type="disulfide bond" evidence="18">
    <location>
        <begin position="820"/>
        <end position="832"/>
    </location>
</feature>
<feature type="disulfide bond" evidence="17">
    <location>
        <begin position="3939"/>
        <end position="3948"/>
    </location>
</feature>
<feature type="disulfide bond" evidence="18">
    <location>
        <begin position="658"/>
        <end position="676"/>
    </location>
</feature>
<evidence type="ECO:0000256" key="7">
    <source>
        <dbReference type="ARBA" id="ARBA00022729"/>
    </source>
</evidence>
<dbReference type="FunFam" id="2.120.10.30:FF:000241">
    <property type="entry name" value="Low-density lipoprotein receptor-related protein 6"/>
    <property type="match status" value="5"/>
</dbReference>
<evidence type="ECO:0000256" key="4">
    <source>
        <dbReference type="ARBA" id="ARBA00022536"/>
    </source>
</evidence>
<feature type="repeat" description="LDL-receptor class B" evidence="19">
    <location>
        <begin position="988"/>
        <end position="1033"/>
    </location>
</feature>
<dbReference type="PROSITE" id="PS01187">
    <property type="entry name" value="EGF_CA"/>
    <property type="match status" value="2"/>
</dbReference>
<dbReference type="PANTHER" id="PTHR22722:SF5">
    <property type="entry name" value="LOW-DENSITY LIPOPROTEIN RECEPTOR-RELATED PROTEIN 1B"/>
    <property type="match status" value="1"/>
</dbReference>
<feature type="disulfide bond" evidence="18">
    <location>
        <begin position="2399"/>
        <end position="2411"/>
    </location>
</feature>
<feature type="disulfide bond" evidence="18">
    <location>
        <begin position="3103"/>
        <end position="3118"/>
    </location>
</feature>
<dbReference type="GO" id="GO:0043235">
    <property type="term" value="C:receptor complex"/>
    <property type="evidence" value="ECO:0007669"/>
    <property type="project" value="TreeGrafter"/>
</dbReference>
<evidence type="ECO:0000256" key="8">
    <source>
        <dbReference type="ARBA" id="ARBA00022737"/>
    </source>
</evidence>
<dbReference type="Proteomes" id="UP001195483">
    <property type="component" value="Unassembled WGS sequence"/>
</dbReference>
<feature type="disulfide bond" evidence="18">
    <location>
        <begin position="3325"/>
        <end position="3337"/>
    </location>
</feature>
<dbReference type="SMART" id="SM00181">
    <property type="entry name" value="EGF"/>
    <property type="match status" value="26"/>
</dbReference>
<name>A0AAE0SRX0_9BIVA</name>
<feature type="disulfide bond" evidence="17">
    <location>
        <begin position="3992"/>
        <end position="4002"/>
    </location>
</feature>
<keyword evidence="9" id="KW-0106">Calcium</keyword>
<feature type="disulfide bond" evidence="18">
    <location>
        <begin position="2406"/>
        <end position="2424"/>
    </location>
</feature>
<dbReference type="PROSITE" id="PS01209">
    <property type="entry name" value="LDLRA_1"/>
    <property type="match status" value="12"/>
</dbReference>
<dbReference type="SUPFAM" id="SSF57424">
    <property type="entry name" value="LDL receptor-like module"/>
    <property type="match status" value="26"/>
</dbReference>
<evidence type="ECO:0000256" key="16">
    <source>
        <dbReference type="ARBA" id="ARBA00037878"/>
    </source>
</evidence>
<protein>
    <recommendedName>
        <fullName evidence="23">EGF-like domain-containing protein</fullName>
    </recommendedName>
</protein>
<feature type="repeat" description="LDL-receptor class B" evidence="19">
    <location>
        <begin position="1703"/>
        <end position="1747"/>
    </location>
</feature>
<feature type="disulfide bond" evidence="18">
    <location>
        <begin position="736"/>
        <end position="748"/>
    </location>
</feature>
<dbReference type="InterPro" id="IPR056588">
    <property type="entry name" value="EGF_LRP2"/>
</dbReference>
<dbReference type="SUPFAM" id="SSF57196">
    <property type="entry name" value="EGF/Laminin"/>
    <property type="match status" value="10"/>
</dbReference>
<accession>A0AAE0SRX0</accession>
<evidence type="ECO:0000256" key="3">
    <source>
        <dbReference type="ARBA" id="ARBA00022475"/>
    </source>
</evidence>
<dbReference type="PRINTS" id="PR00261">
    <property type="entry name" value="LDLRECEPTOR"/>
</dbReference>
<dbReference type="InterPro" id="IPR018097">
    <property type="entry name" value="EGF_Ca-bd_CS"/>
</dbReference>
<feature type="disulfide bond" evidence="17">
    <location>
        <begin position="3918"/>
        <end position="3928"/>
    </location>
</feature>
<feature type="disulfide bond" evidence="18">
    <location>
        <begin position="2277"/>
        <end position="2289"/>
    </location>
</feature>
<dbReference type="InterPro" id="IPR000152">
    <property type="entry name" value="EGF-type_Asp/Asn_hydroxyl_site"/>
</dbReference>
<dbReference type="PROSITE" id="PS50068">
    <property type="entry name" value="LDLRA_2"/>
    <property type="match status" value="29"/>
</dbReference>
<comment type="similarity">
    <text evidence="2">Belongs to the LDLR family.</text>
</comment>
<feature type="disulfide bond" evidence="18">
    <location>
        <begin position="651"/>
        <end position="663"/>
    </location>
</feature>
<feature type="disulfide bond" evidence="18">
    <location>
        <begin position="2531"/>
        <end position="2549"/>
    </location>
</feature>
<dbReference type="SMART" id="SM00135">
    <property type="entry name" value="LY"/>
    <property type="match status" value="30"/>
</dbReference>
<feature type="disulfide bond" evidence="18">
    <location>
        <begin position="2491"/>
        <end position="2509"/>
    </location>
</feature>
<evidence type="ECO:0000256" key="21">
    <source>
        <dbReference type="SAM" id="Phobius"/>
    </source>
</evidence>
<dbReference type="Gene3D" id="2.120.10.30">
    <property type="entry name" value="TolB, C-terminal domain"/>
    <property type="match status" value="7"/>
</dbReference>
<dbReference type="EMBL" id="JAEAOA010000592">
    <property type="protein sequence ID" value="KAK3597005.1"/>
    <property type="molecule type" value="Genomic_DNA"/>
</dbReference>
<evidence type="ECO:0000256" key="17">
    <source>
        <dbReference type="PROSITE-ProRule" id="PRU00076"/>
    </source>
</evidence>
<feature type="transmembrane region" description="Helical" evidence="21">
    <location>
        <begin position="4191"/>
        <end position="4211"/>
    </location>
</feature>
<feature type="domain" description="EGF-like" evidence="23">
    <location>
        <begin position="2637"/>
        <end position="2676"/>
    </location>
</feature>
<feature type="repeat" description="LDL-receptor class B" evidence="19">
    <location>
        <begin position="1617"/>
        <end position="1659"/>
    </location>
</feature>
<dbReference type="FunFam" id="4.10.400.10:FF:000002">
    <property type="entry name" value="Low-density lipoprotein receptor-related protein 1"/>
    <property type="match status" value="1"/>
</dbReference>
<dbReference type="InterPro" id="IPR023415">
    <property type="entry name" value="LDLR_class-A_CS"/>
</dbReference>
<feature type="disulfide bond" evidence="18">
    <location>
        <begin position="755"/>
        <end position="770"/>
    </location>
</feature>
<comment type="caution">
    <text evidence="24">The sequence shown here is derived from an EMBL/GenBank/DDBJ whole genome shotgun (WGS) entry which is preliminary data.</text>
</comment>
<feature type="disulfide bond" evidence="18">
    <location>
        <begin position="714"/>
        <end position="729"/>
    </location>
</feature>
<evidence type="ECO:0000256" key="15">
    <source>
        <dbReference type="ARBA" id="ARBA00023180"/>
    </source>
</evidence>
<dbReference type="PROSITE" id="PS00010">
    <property type="entry name" value="ASX_HYDROXYL"/>
    <property type="match status" value="2"/>
</dbReference>
<feature type="disulfide bond" evidence="18">
    <location>
        <begin position="743"/>
        <end position="761"/>
    </location>
</feature>
<dbReference type="GO" id="GO:0005905">
    <property type="term" value="C:clathrin-coated pit"/>
    <property type="evidence" value="ECO:0007669"/>
    <property type="project" value="UniProtKB-KW"/>
</dbReference>
<dbReference type="CDD" id="cd00112">
    <property type="entry name" value="LDLa"/>
    <property type="match status" value="26"/>
</dbReference>
<dbReference type="FunFam" id="2.120.10.30:FF:000012">
    <property type="entry name" value="Low density lipoprotein receptor-related protein 1"/>
    <property type="match status" value="1"/>
</dbReference>
<dbReference type="PROSITE" id="PS01186">
    <property type="entry name" value="EGF_2"/>
    <property type="match status" value="4"/>
</dbReference>
<feature type="domain" description="EGF-like" evidence="23">
    <location>
        <begin position="4066"/>
        <end position="4100"/>
    </location>
</feature>
<feature type="repeat" description="LDL-receptor class B" evidence="19">
    <location>
        <begin position="2018"/>
        <end position="2062"/>
    </location>
</feature>
<evidence type="ECO:0000256" key="13">
    <source>
        <dbReference type="ARBA" id="ARBA00023170"/>
    </source>
</evidence>
<evidence type="ECO:0000256" key="5">
    <source>
        <dbReference type="ARBA" id="ARBA00022583"/>
    </source>
</evidence>
<feature type="disulfide bond" evidence="17">
    <location>
        <begin position="3901"/>
        <end position="3910"/>
    </location>
</feature>
<feature type="disulfide bond" evidence="18">
    <location>
        <begin position="799"/>
        <end position="814"/>
    </location>
</feature>
<dbReference type="Gene3D" id="4.10.400.10">
    <property type="entry name" value="Low-density Lipoprotein Receptor"/>
    <property type="match status" value="28"/>
</dbReference>
<feature type="disulfide bond" evidence="18">
    <location>
        <begin position="2284"/>
        <end position="2302"/>
    </location>
</feature>
<feature type="repeat" description="LDL-receptor class B" evidence="19">
    <location>
        <begin position="1396"/>
        <end position="1438"/>
    </location>
</feature>
<feature type="domain" description="EGF-like" evidence="23">
    <location>
        <begin position="4025"/>
        <end position="4065"/>
    </location>
</feature>
<reference evidence="24" key="2">
    <citation type="journal article" date="2021" name="Genome Biol. Evol.">
        <title>Developing a high-quality reference genome for a parasitic bivalve with doubly uniparental inheritance (Bivalvia: Unionida).</title>
        <authorList>
            <person name="Smith C.H."/>
        </authorList>
    </citation>
    <scope>NUCLEOTIDE SEQUENCE</scope>
    <source>
        <strain evidence="24">CHS0354</strain>
        <tissue evidence="24">Mantle</tissue>
    </source>
</reference>
<dbReference type="InterPro" id="IPR036055">
    <property type="entry name" value="LDL_receptor-like_sf"/>
</dbReference>
<feature type="domain" description="EGF-like" evidence="23">
    <location>
        <begin position="208"/>
        <end position="249"/>
    </location>
</feature>
<feature type="disulfide bond" evidence="18">
    <location>
        <begin position="3208"/>
        <end position="3220"/>
    </location>
</feature>
<evidence type="ECO:0000256" key="18">
    <source>
        <dbReference type="PROSITE-ProRule" id="PRU00124"/>
    </source>
</evidence>
<dbReference type="SMART" id="SM00192">
    <property type="entry name" value="LDLa"/>
    <property type="match status" value="29"/>
</dbReference>
<organism evidence="24 25">
    <name type="scientific">Potamilus streckersoni</name>
    <dbReference type="NCBI Taxonomy" id="2493646"/>
    <lineage>
        <taxon>Eukaryota</taxon>
        <taxon>Metazoa</taxon>
        <taxon>Spiralia</taxon>
        <taxon>Lophotrochozoa</taxon>
        <taxon>Mollusca</taxon>
        <taxon>Bivalvia</taxon>
        <taxon>Autobranchia</taxon>
        <taxon>Heteroconchia</taxon>
        <taxon>Palaeoheterodonta</taxon>
        <taxon>Unionida</taxon>
        <taxon>Unionoidea</taxon>
        <taxon>Unionidae</taxon>
        <taxon>Ambleminae</taxon>
        <taxon>Lampsilini</taxon>
        <taxon>Potamilus</taxon>
    </lineage>
</organism>
<sequence length="4303" mass="483218">MRWDVRNFVILCAGIFYFCHTCDTAGSQECQGILQVPCPSYNNSDPKSQLRCIHPSWLCDTEPDCPDGSDEKNCGDCGRDHFRCQEAPYTCIPSTWKCDGEVDCDDGSDESQCKKLKRVKHDAEGVHPEYSFPCKPNEIRCAVGLQCIPLEHLCYADRPECILDDSFCLNFNCLKTDCGSDSWCAETPSGAKCYCESGKIFNETKCVDLDECQFDTYCDQPRLCKNTDPGFTCGCVDGYKLGADNRSCLAVNASGEARIILLNDGKIMQLYANGTSLPRDFYLEDQKATSLTFDHQGDKICWIGHQGGRGEASITCMMIQDDLRAIPQISDLLLPSNTSTTLSTVDQVALDWVTKNWYMTDPHFKRIVVCSQDGTKCKAVLNSTFVSGPKTLAIDPTQGYMFFIDWDSPQSYIKRANLDGSYLRIIQGNSSVKSKLIKPSGLTLDYANQHVYWTDRDLNLVSRIDYDGTKKRVIHFGSLVKNVFGVSLLQNYLYLTDPFDKTISRVHRYDYNEAPKLLRDSNSSPVLTSPQHIEVFHQQRQPSPKWKNPCDALKCEHLCLLTRNPQGQVFAKCDCSTGFKLSGNTNCSAKPECLSSNSDDYNEGCSLVRCHGDFSYCATSDLCLPTEWWCDGKKDCPDGSDENEYCNYPSCEITQFTCKNRRCIDQDFVCDSNDDCGDNSDEGGTACGKMCAFDCRDNTTATSNSTCLKKSQVCDGKPDCVNKLDEKYCDVEKRPCETKEIQCGNGECIPSTYSCDGDRDCFDGSDEVNCSHTPHCNSNDQFACTNSSITLCIPLSWLCDKERDCPDGADEANCSTTKNCEYDLKCKDGSKCLNFSELCDGIKSCPDGTDEGGNCNKTECNNSNNSCSDNCTNTPFGHVCHCPAGKKLSQTDNKKCIAENPCEQWGICSQTCILDPKAVNGYRCNCSSGYLEPDNYTCKPLESDPVYVVFSNRHEIRRVDIVTNSYVSLIAGLRNTIALDFYYNDGKISLFWTDVMDDKIYRGTMMGNGITNIETVIDSGLATTEGLAVDWVGGNIYWVESNLDQIEVAKLDGSLRTTLVAGDMVSPRAIVVDPSHGALFWTDWDGLNPRIEGCSMSGEGRKDIYRIQPKEGGGWPNGLTLDYDFSRLYWIDARSESVHSIKYDGSDYRLILKDHKDMSHPFAISLFGIHFYWTDWSTNSVVRANKFTGGDIKTIQQTATQPFDLQVVHPLRQPRSHNPCENNNGNCSHLCLLSYNGTVGCHCPHQKKLDPKDNKTCIDDNKFLLFVRSAEVRGVDLENAHYNVIPVITIPHVDNPSSIDFDQSDGLYWADTGLNVINRANVNGSDVETIIDSGLLHPEGLAIDWISGNIYFSSYDDKSASISVATLNGAFRTEIIKGETFFIAQPHSLAVHPKKGFLFWADKMNKTRLFKSYMDGSQPQIFVDGLKSPQSLAIDMKENLLIFIDDNTIKQCNIDSPTCSQINTSITSFMPMAVTVHEEYLYVSTSTDHSNIDSIIRFNRDGTGNKTLRSQTPMIKALRVYDKEWRKNGTYKNGCTGKKCSQLCLPFGGMNAVCRCTAGYSLSNNDASCVGIKSFLMYAKESEIRGISFDKNDSVEALPPISKIQMASAVDFHAASDSIFWADTKTNSILRIKRDLSGRESILKDAVSSVEGLAVDWIAGNVYWTDADHDTIEVSRLNGSNRFVLLSGGMEKPRSIAIHPTEGIFFWADWGSEPKIEKACLDGSNRTTFVSGANITTPYGLTIDYETNMLYWCDKSLDMIEKVNILTGDRTLIVQSGITDCMSMTVFKDYIYWIDTTDNNGVIKRANKTDGSNMESIRHSLGTRLRDIKAFDAERQKGINPCATNNGGCEQLCFYTGKSRPVSCRCSFGKLVNDTHCGEHNNFLLYSRVTAIESIDLDENNKNPPIKPIFHETRLRNVIGLAFDYATQRVFFSDIQRGEIQSIHFNGTGLTTVVEGIGSAEGLSFDSINKDLYYTSYTNSCISRINVDMGNKLRGSYTVLQMTPRDRLRAITVDSCGGMMYWTNWHDDKPGIHRATLNGQYQEQIISTEIRTPNGLSIDHSAQKLYWSDARLDKIERCNLDGTNRITLITSIPQHSFGLTIYQNYIYWTDWMLRGVLRANKHDGHGVVWLRKNLDRQPMAIIAVADDSADCRQNLCYKNQHGCTDKCLLTDMGEPYCECNKGRILKLDGKTCIPDAKCSPGDFPCADGSACVRIELTCNKKKDCNDSSDENEAYCKNRICPLDMFTCLSTRQCIAGYKRCNGEVDCQDLSDEKNCTCGSSQFKCKNGRCINLHDHCNRINDCGDFSDEIRAHCIGLPPCPEGTLNCSTTTDCVLAENVCDKKMHCMDESDENITCHERNDCKGDFKCIKSGECIAIRWRCDKDEDCDDGSDELNCTYHCQSNEFQCKNGHCIDAQWKCDGNIDCLDASDEDTCSNKTCGENEFRCPVVNGTGRCIAVEWKCDGDPDCENGEDESVENGCPLVVCSQDDFQCNNLRCIDRIFLCDHDDDCGDRSDEPETCIYKPCKADQVLCNNGMCIDKKLWCDGKFNCTDKSDEWNCTTCDALDKFLCNNNNCISENLTCDGKDDCGDKSDEPMNCNVAECDTSPCSTKCVEKKIGYLCTCDLGHELGPDNKTCQDRDECAKDYPCTHYCHNFVGSYYCTCAEGFVLQPDRRRCKDNSSSEDQPFLLVSNRYYIRKIYLDGTVELLLDHLNHSVAIDYDYKEKKLYWSDITSQFSSINRRSFNCSNNVTKNCIETLHSTTVRNPDGIAVDWIGRNLYWCDRNTDTVEVSKLDGRYRKILINDPDFLREPRALQVFPAKGYMFLTDWGDKPHISRVAMDGSSKSVIIQDEIAWPNALTIDYVTEKIFWADAYYDYMAMANLDGSKRHVILRKDLPHIFAMTTFINKIFWTDWETKSIYQVNKFSGEDRTQLATLIHRPMDIVVYHHTRQEQFKSPCEKKNCTHLCLLRPPSQGSGVQAVCACPENYNLVDGRSCTSNCSSSQILCEKSSKCIPFWWKCDNHIDCEDGSDEPSNCSKYHCLQPGMYQCTNATSQDDCLPAMQICDGTKDCKDGSDEDNCKNYTCMSYQFKCATENICISDAKRCNGVTDCKDGADEKNCPNITCQDNQFQCVASKKCIPYLWYCDKDNDCLDWSDEPSNCHEAQCKENFIKCNISGRCILKEWQCDGDVDCGTGDESDEDHLTCHAQTCDPTFFKCRNNHCIPGRWQCDYDKDCTDGSDEDDCEYRNCSESEFQCNNNKCIPRSLQCNHKMDCEDGSDEMNCTMSCLPSQFHCADKLKCIPESWRCDGDEDCNDASDEICGANRTCGPGEFQCTNSMCISSTWQCDGDKDCLDASDEDVDMCKKYVCPVGTYQCKNQKRCVHRLKLCDGKDDCGDMTDEDPRICRRKDVRCADEEFHCPSSFECLPMYKVCDGKEDCVDKLDENKTMCNKTKQCGSNRCHHNCTDIIGVGIKCSCQQGYVISENGISCTKIDPCSNWTMCPQRCNQTYGWYKCSCDNGYLPVFTDYQIKTGNDSRTIHSCMAKDEPPHLLIALENSLQHLNVRKELINGTNFSMIMGWTTDFEDVQEGNKIEGIDVDVSGEKSTWLAFFSSRSSKSIKSIHIGNLLSDMNRGKRSISAVNTLLEDLQEPRGLAVDWIGKFLYCVDSGAKKIFMVQYDGTKKISVISRDLSEPFAIAVDPRIGRMYWTDRGLQPKIEMANLAGQNRTVLVNRNLVWPSSLAIDYPNRRIYWTDLKMNRIETVKLDGSDRQISHTFQSLDPPYMLDIFEDYLYVTTYRHHHLLQMHKFYNTTNVTKILFNSFPIGDIVIAQKYKQPNVQNYCTKSNCSKSQCINLPADNPPFACICPTGALVGPDKCEFQMCPENYCSNNGTCSISNENFKCKCQPSHKGVRCEIVNQEYCQNYCYNGGNCSIVGTSRLCTCPVGYIGIRCEGCAQSNNNPCHNNGICTLDSKNTPKCNCLPGYSPTDNCESLSCDNYCYNGGTCRKGSENLTCVCPVGYKGTRCEEAEKDCTRLENQCQNGGTCNTQNTITPGICTCPKGFEGSLCEHLSCDSYCENGAACAVENQTLVCKCSPYFSGSRCEKCACVHGKCSTEKNTTCICNRLFESQFCNVSVCRNYCLNGGECVNCTVNKETFIPECQECICKPGTTESRCTKILPQLIEIQQAGSELAPIVIPVLVAILVLLAIVGFVIFRRRRNNQFRHHLMKGNADLEVSNPMYTPQGMEEEDDESRQPFDHPYDFDPEKTTNFANPMYETFFSDSTQVLLAKDDDDNEEQPKRNGIDKK</sequence>
<evidence type="ECO:0000256" key="22">
    <source>
        <dbReference type="SAM" id="SignalP"/>
    </source>
</evidence>
<dbReference type="Pfam" id="PF00058">
    <property type="entry name" value="Ldl_recept_b"/>
    <property type="match status" value="10"/>
</dbReference>
<comment type="caution">
    <text evidence="17">Lacks conserved residue(s) required for the propagation of feature annotation.</text>
</comment>
<evidence type="ECO:0000256" key="2">
    <source>
        <dbReference type="ARBA" id="ARBA00009939"/>
    </source>
</evidence>
<dbReference type="Pfam" id="PF24468">
    <property type="entry name" value="EGF_LRP2"/>
    <property type="match status" value="1"/>
</dbReference>
<feature type="repeat" description="LDL-receptor class B" evidence="19">
    <location>
        <begin position="1126"/>
        <end position="1170"/>
    </location>
</feature>
<keyword evidence="13" id="KW-0675">Receptor</keyword>
<feature type="disulfide bond" evidence="17">
    <location>
        <begin position="4069"/>
        <end position="4079"/>
    </location>
</feature>
<evidence type="ECO:0000313" key="24">
    <source>
        <dbReference type="EMBL" id="KAK3597005.1"/>
    </source>
</evidence>
<keyword evidence="7 22" id="KW-0732">Signal</keyword>
<dbReference type="InterPro" id="IPR000033">
    <property type="entry name" value="LDLR_classB_rpt"/>
</dbReference>
<dbReference type="PROSITE" id="PS50026">
    <property type="entry name" value="EGF_3"/>
    <property type="match status" value="7"/>
</dbReference>
<keyword evidence="12 17" id="KW-1015">Disulfide bond</keyword>
<feature type="disulfide bond" evidence="18">
    <location>
        <begin position="2361"/>
        <end position="2373"/>
    </location>
</feature>